<gene>
    <name evidence="3" type="ORF">J7S26_05920</name>
</gene>
<reference evidence="3" key="1">
    <citation type="submission" date="2021-04" db="EMBL/GenBank/DDBJ databases">
        <title>Novel species in family Eggerthellaceae.</title>
        <authorList>
            <person name="Zhang G."/>
        </authorList>
    </citation>
    <scope>NUCLEOTIDE SEQUENCE</scope>
    <source>
        <strain evidence="3">Zg-886</strain>
    </source>
</reference>
<keyword evidence="2" id="KW-0812">Transmembrane</keyword>
<dbReference type="RefSeq" id="WP_166339168.1">
    <property type="nucleotide sequence ID" value="NZ_CP072829.1"/>
</dbReference>
<dbReference type="Proteomes" id="UP000671910">
    <property type="component" value="Chromosome"/>
</dbReference>
<feature type="region of interest" description="Disordered" evidence="1">
    <location>
        <begin position="1"/>
        <end position="21"/>
    </location>
</feature>
<proteinExistence type="predicted"/>
<keyword evidence="2" id="KW-0472">Membrane</keyword>
<protein>
    <submittedName>
        <fullName evidence="3">Uncharacterized protein</fullName>
    </submittedName>
</protein>
<dbReference type="EMBL" id="CP072829">
    <property type="protein sequence ID" value="QTU83911.1"/>
    <property type="molecule type" value="Genomic_DNA"/>
</dbReference>
<evidence type="ECO:0000313" key="4">
    <source>
        <dbReference type="Proteomes" id="UP000671910"/>
    </source>
</evidence>
<sequence>MSRPAKTDCRGSSEAAAREAPSGIMERRLRRAVALVVAALALVAASGVVEHAMRPSVASEAASAFGASDASISEALDEGKEDGSALLPASFHSEVGMGAEAASVRVDDAAKIVSYVAAGSAEQVFGDVRGRLEGKGWHAVESGLATCGSFAKEEGAYRWLFVACLDVADGTSVVLQYQTNEE</sequence>
<dbReference type="KEGG" id="ebz:J7S26_05920"/>
<evidence type="ECO:0000256" key="2">
    <source>
        <dbReference type="SAM" id="Phobius"/>
    </source>
</evidence>
<feature type="transmembrane region" description="Helical" evidence="2">
    <location>
        <begin position="32"/>
        <end position="49"/>
    </location>
</feature>
<dbReference type="AlphaFoldDB" id="A0A9E6MQJ7"/>
<feature type="compositionally biased region" description="Basic and acidic residues" evidence="1">
    <location>
        <begin position="1"/>
        <end position="11"/>
    </location>
</feature>
<organism evidence="3 4">
    <name type="scientific">Xiamenia xianingshaonis</name>
    <dbReference type="NCBI Taxonomy" id="2682776"/>
    <lineage>
        <taxon>Bacteria</taxon>
        <taxon>Bacillati</taxon>
        <taxon>Actinomycetota</taxon>
        <taxon>Coriobacteriia</taxon>
        <taxon>Eggerthellales</taxon>
        <taxon>Eggerthellaceae</taxon>
        <taxon>Xiamenia</taxon>
    </lineage>
</organism>
<name>A0A9E6MQJ7_9ACTN</name>
<accession>A0A9E6MQJ7</accession>
<evidence type="ECO:0000256" key="1">
    <source>
        <dbReference type="SAM" id="MobiDB-lite"/>
    </source>
</evidence>
<keyword evidence="2" id="KW-1133">Transmembrane helix</keyword>
<evidence type="ECO:0000313" key="3">
    <source>
        <dbReference type="EMBL" id="QTU83911.1"/>
    </source>
</evidence>